<dbReference type="Gene3D" id="3.40.50.150">
    <property type="entry name" value="Vaccinia Virus protein VP39"/>
    <property type="match status" value="1"/>
</dbReference>
<proteinExistence type="predicted"/>
<dbReference type="Proteomes" id="UP000821866">
    <property type="component" value="Chromosome 9"/>
</dbReference>
<name>A0A9J6D5H4_RHIMP</name>
<evidence type="ECO:0000313" key="2">
    <source>
        <dbReference type="Proteomes" id="UP000821866"/>
    </source>
</evidence>
<reference evidence="1" key="1">
    <citation type="journal article" date="2020" name="Cell">
        <title>Large-Scale Comparative Analyses of Tick Genomes Elucidate Their Genetic Diversity and Vector Capacities.</title>
        <authorList>
            <consortium name="Tick Genome and Microbiome Consortium (TIGMIC)"/>
            <person name="Jia N."/>
            <person name="Wang J."/>
            <person name="Shi W."/>
            <person name="Du L."/>
            <person name="Sun Y."/>
            <person name="Zhan W."/>
            <person name="Jiang J.F."/>
            <person name="Wang Q."/>
            <person name="Zhang B."/>
            <person name="Ji P."/>
            <person name="Bell-Sakyi L."/>
            <person name="Cui X.M."/>
            <person name="Yuan T.T."/>
            <person name="Jiang B.G."/>
            <person name="Yang W.F."/>
            <person name="Lam T.T."/>
            <person name="Chang Q.C."/>
            <person name="Ding S.J."/>
            <person name="Wang X.J."/>
            <person name="Zhu J.G."/>
            <person name="Ruan X.D."/>
            <person name="Zhao L."/>
            <person name="Wei J.T."/>
            <person name="Ye R.Z."/>
            <person name="Que T.C."/>
            <person name="Du C.H."/>
            <person name="Zhou Y.H."/>
            <person name="Cheng J.X."/>
            <person name="Dai P.F."/>
            <person name="Guo W.B."/>
            <person name="Han X.H."/>
            <person name="Huang E.J."/>
            <person name="Li L.F."/>
            <person name="Wei W."/>
            <person name="Gao Y.C."/>
            <person name="Liu J.Z."/>
            <person name="Shao H.Z."/>
            <person name="Wang X."/>
            <person name="Wang C.C."/>
            <person name="Yang T.C."/>
            <person name="Huo Q.B."/>
            <person name="Li W."/>
            <person name="Chen H.Y."/>
            <person name="Chen S.E."/>
            <person name="Zhou L.G."/>
            <person name="Ni X.B."/>
            <person name="Tian J.H."/>
            <person name="Sheng Y."/>
            <person name="Liu T."/>
            <person name="Pan Y.S."/>
            <person name="Xia L.Y."/>
            <person name="Li J."/>
            <person name="Zhao F."/>
            <person name="Cao W.C."/>
        </authorList>
    </citation>
    <scope>NUCLEOTIDE SEQUENCE</scope>
    <source>
        <strain evidence="1">Rmic-2018</strain>
    </source>
</reference>
<dbReference type="AlphaFoldDB" id="A0A9J6D5H4"/>
<keyword evidence="2" id="KW-1185">Reference proteome</keyword>
<evidence type="ECO:0000313" key="1">
    <source>
        <dbReference type="EMBL" id="KAH8009347.1"/>
    </source>
</evidence>
<dbReference type="InterPro" id="IPR029063">
    <property type="entry name" value="SAM-dependent_MTases_sf"/>
</dbReference>
<comment type="caution">
    <text evidence="1">The sequence shown here is derived from an EMBL/GenBank/DDBJ whole genome shotgun (WGS) entry which is preliminary data.</text>
</comment>
<protein>
    <submittedName>
        <fullName evidence="1">Uncharacterized protein</fullName>
    </submittedName>
</protein>
<dbReference type="EMBL" id="JABSTU010000011">
    <property type="protein sequence ID" value="KAH8009347.1"/>
    <property type="molecule type" value="Genomic_DNA"/>
</dbReference>
<gene>
    <name evidence="1" type="ORF">HPB51_015670</name>
</gene>
<organism evidence="1 2">
    <name type="scientific">Rhipicephalus microplus</name>
    <name type="common">Cattle tick</name>
    <name type="synonym">Boophilus microplus</name>
    <dbReference type="NCBI Taxonomy" id="6941"/>
    <lineage>
        <taxon>Eukaryota</taxon>
        <taxon>Metazoa</taxon>
        <taxon>Ecdysozoa</taxon>
        <taxon>Arthropoda</taxon>
        <taxon>Chelicerata</taxon>
        <taxon>Arachnida</taxon>
        <taxon>Acari</taxon>
        <taxon>Parasitiformes</taxon>
        <taxon>Ixodida</taxon>
        <taxon>Ixodoidea</taxon>
        <taxon>Ixodidae</taxon>
        <taxon>Rhipicephalinae</taxon>
        <taxon>Rhipicephalus</taxon>
        <taxon>Boophilus</taxon>
    </lineage>
</organism>
<accession>A0A9J6D5H4</accession>
<sequence length="145" mass="16018">MSQKKRFKSPLTGTKVDNKGGDEYEERLVPIGRLRELLDPGVLSGSVYPSHVREMRLLGKEAHRWLSRLNVGGPQGLDLGCGPMVQFPLLLTNGHVDSLVVAHFLDQTRSLLQNWLKDDHDNVLNLNGMLGATAMLTGKTTISKC</sequence>
<reference evidence="1" key="2">
    <citation type="submission" date="2021-09" db="EMBL/GenBank/DDBJ databases">
        <authorList>
            <person name="Jia N."/>
            <person name="Wang J."/>
            <person name="Shi W."/>
            <person name="Du L."/>
            <person name="Sun Y."/>
            <person name="Zhan W."/>
            <person name="Jiang J."/>
            <person name="Wang Q."/>
            <person name="Zhang B."/>
            <person name="Ji P."/>
            <person name="Sakyi L.B."/>
            <person name="Cui X."/>
            <person name="Yuan T."/>
            <person name="Jiang B."/>
            <person name="Yang W."/>
            <person name="Lam T.T.-Y."/>
            <person name="Chang Q."/>
            <person name="Ding S."/>
            <person name="Wang X."/>
            <person name="Zhu J."/>
            <person name="Ruan X."/>
            <person name="Zhao L."/>
            <person name="Wei J."/>
            <person name="Que T."/>
            <person name="Du C."/>
            <person name="Cheng J."/>
            <person name="Dai P."/>
            <person name="Han X."/>
            <person name="Huang E."/>
            <person name="Gao Y."/>
            <person name="Liu J."/>
            <person name="Shao H."/>
            <person name="Ye R."/>
            <person name="Li L."/>
            <person name="Wei W."/>
            <person name="Wang X."/>
            <person name="Wang C."/>
            <person name="Huo Q."/>
            <person name="Li W."/>
            <person name="Guo W."/>
            <person name="Chen H."/>
            <person name="Chen S."/>
            <person name="Zhou L."/>
            <person name="Zhou L."/>
            <person name="Ni X."/>
            <person name="Tian J."/>
            <person name="Zhou Y."/>
            <person name="Sheng Y."/>
            <person name="Liu T."/>
            <person name="Pan Y."/>
            <person name="Xia L."/>
            <person name="Li J."/>
            <person name="Zhao F."/>
            <person name="Cao W."/>
        </authorList>
    </citation>
    <scope>NUCLEOTIDE SEQUENCE</scope>
    <source>
        <strain evidence="1">Rmic-2018</strain>
        <tissue evidence="1">Larvae</tissue>
    </source>
</reference>